<accession>A0ABQ2N565</accession>
<keyword evidence="1" id="KW-1133">Transmembrane helix</keyword>
<evidence type="ECO:0000313" key="3">
    <source>
        <dbReference type="Proteomes" id="UP000655410"/>
    </source>
</evidence>
<protein>
    <submittedName>
        <fullName evidence="2">Uncharacterized protein</fullName>
    </submittedName>
</protein>
<feature type="transmembrane region" description="Helical" evidence="1">
    <location>
        <begin position="29"/>
        <end position="46"/>
    </location>
</feature>
<dbReference type="Proteomes" id="UP000655410">
    <property type="component" value="Unassembled WGS sequence"/>
</dbReference>
<name>A0ABQ2N565_9ACTN</name>
<gene>
    <name evidence="2" type="ORF">GCM10011584_03810</name>
</gene>
<keyword evidence="1" id="KW-0472">Membrane</keyword>
<reference evidence="3" key="1">
    <citation type="journal article" date="2019" name="Int. J. Syst. Evol. Microbiol.">
        <title>The Global Catalogue of Microorganisms (GCM) 10K type strain sequencing project: providing services to taxonomists for standard genome sequencing and annotation.</title>
        <authorList>
            <consortium name="The Broad Institute Genomics Platform"/>
            <consortium name="The Broad Institute Genome Sequencing Center for Infectious Disease"/>
            <person name="Wu L."/>
            <person name="Ma J."/>
        </authorList>
    </citation>
    <scope>NUCLEOTIDE SEQUENCE [LARGE SCALE GENOMIC DNA]</scope>
    <source>
        <strain evidence="3">CGMCC 4.7371</strain>
    </source>
</reference>
<sequence>MGGMASGTENDHRHLADPVVIGWLARRPFLALWSFALLAVGVAILLRHALETSPPRPAEDPLAAVATSRLPEPTQVVPGLRVDALSRALATLSAACDAADPRWPASRVRDALGVVTQLSTDYPGGGFRVGGVATSTPAVLVAVRAQLQDCDPADVPVIDAVLPAQFRP</sequence>
<evidence type="ECO:0000256" key="1">
    <source>
        <dbReference type="SAM" id="Phobius"/>
    </source>
</evidence>
<proteinExistence type="predicted"/>
<keyword evidence="3" id="KW-1185">Reference proteome</keyword>
<organism evidence="2 3">
    <name type="scientific">Nocardioides phosphati</name>
    <dbReference type="NCBI Taxonomy" id="1867775"/>
    <lineage>
        <taxon>Bacteria</taxon>
        <taxon>Bacillati</taxon>
        <taxon>Actinomycetota</taxon>
        <taxon>Actinomycetes</taxon>
        <taxon>Propionibacteriales</taxon>
        <taxon>Nocardioidaceae</taxon>
        <taxon>Nocardioides</taxon>
    </lineage>
</organism>
<comment type="caution">
    <text evidence="2">The sequence shown here is derived from an EMBL/GenBank/DDBJ whole genome shotgun (WGS) entry which is preliminary data.</text>
</comment>
<evidence type="ECO:0000313" key="2">
    <source>
        <dbReference type="EMBL" id="GGO84973.1"/>
    </source>
</evidence>
<keyword evidence="1" id="KW-0812">Transmembrane</keyword>
<dbReference type="EMBL" id="BMNI01000001">
    <property type="protein sequence ID" value="GGO84973.1"/>
    <property type="molecule type" value="Genomic_DNA"/>
</dbReference>